<proteinExistence type="predicted"/>
<feature type="region of interest" description="Disordered" evidence="1">
    <location>
        <begin position="473"/>
        <end position="538"/>
    </location>
</feature>
<evidence type="ECO:0000259" key="2">
    <source>
        <dbReference type="PROSITE" id="PS50006"/>
    </source>
</evidence>
<dbReference type="InterPro" id="IPR002716">
    <property type="entry name" value="PIN_dom"/>
</dbReference>
<evidence type="ECO:0000256" key="1">
    <source>
        <dbReference type="SAM" id="MobiDB-lite"/>
    </source>
</evidence>
<dbReference type="Pfam" id="PF13638">
    <property type="entry name" value="PIN_4"/>
    <property type="match status" value="1"/>
</dbReference>
<organism evidence="3 4">
    <name type="scientific">Chenopodium quinoa</name>
    <name type="common">Quinoa</name>
    <dbReference type="NCBI Taxonomy" id="63459"/>
    <lineage>
        <taxon>Eukaryota</taxon>
        <taxon>Viridiplantae</taxon>
        <taxon>Streptophyta</taxon>
        <taxon>Embryophyta</taxon>
        <taxon>Tracheophyta</taxon>
        <taxon>Spermatophyta</taxon>
        <taxon>Magnoliopsida</taxon>
        <taxon>eudicotyledons</taxon>
        <taxon>Gunneridae</taxon>
        <taxon>Pentapetalae</taxon>
        <taxon>Caryophyllales</taxon>
        <taxon>Chenopodiaceae</taxon>
        <taxon>Chenopodioideae</taxon>
        <taxon>Atripliceae</taxon>
        <taxon>Chenopodium</taxon>
    </lineage>
</organism>
<keyword evidence="4" id="KW-1185">Reference proteome</keyword>
<dbReference type="InterPro" id="IPR000253">
    <property type="entry name" value="FHA_dom"/>
</dbReference>
<dbReference type="Pfam" id="PF00498">
    <property type="entry name" value="FHA"/>
    <property type="match status" value="1"/>
</dbReference>
<evidence type="ECO:0000313" key="4">
    <source>
        <dbReference type="Proteomes" id="UP000596660"/>
    </source>
</evidence>
<dbReference type="SMR" id="A0A803L051"/>
<dbReference type="KEGG" id="cqi:110714459"/>
<accession>A0A803L051</accession>
<feature type="compositionally biased region" description="Polar residues" evidence="1">
    <location>
        <begin position="496"/>
        <end position="525"/>
    </location>
</feature>
<dbReference type="PROSITE" id="PS50006">
    <property type="entry name" value="FHA_DOMAIN"/>
    <property type="match status" value="1"/>
</dbReference>
<dbReference type="InterPro" id="IPR008984">
    <property type="entry name" value="SMAD_FHA_dom_sf"/>
</dbReference>
<dbReference type="GO" id="GO:0031965">
    <property type="term" value="C:nuclear membrane"/>
    <property type="evidence" value="ECO:0007669"/>
    <property type="project" value="TreeGrafter"/>
</dbReference>
<name>A0A803L051_CHEQI</name>
<dbReference type="OrthoDB" id="444265at2759"/>
<protein>
    <recommendedName>
        <fullName evidence="2">FHA domain-containing protein</fullName>
    </recommendedName>
</protein>
<dbReference type="SUPFAM" id="SSF49879">
    <property type="entry name" value="SMAD/FHA domain"/>
    <property type="match status" value="1"/>
</dbReference>
<reference evidence="3" key="1">
    <citation type="journal article" date="2017" name="Nature">
        <title>The genome of Chenopodium quinoa.</title>
        <authorList>
            <person name="Jarvis D.E."/>
            <person name="Ho Y.S."/>
            <person name="Lightfoot D.J."/>
            <person name="Schmoeckel S.M."/>
            <person name="Li B."/>
            <person name="Borm T.J.A."/>
            <person name="Ohyanagi H."/>
            <person name="Mineta K."/>
            <person name="Michell C.T."/>
            <person name="Saber N."/>
            <person name="Kharbatia N.M."/>
            <person name="Rupper R.R."/>
            <person name="Sharp A.R."/>
            <person name="Dally N."/>
            <person name="Boughton B.A."/>
            <person name="Woo Y.H."/>
            <person name="Gao G."/>
            <person name="Schijlen E.G.W.M."/>
            <person name="Guo X."/>
            <person name="Momin A.A."/>
            <person name="Negrao S."/>
            <person name="Al-Babili S."/>
            <person name="Gehring C."/>
            <person name="Roessner U."/>
            <person name="Jung C."/>
            <person name="Murphy K."/>
            <person name="Arold S.T."/>
            <person name="Gojobori T."/>
            <person name="van der Linden C.G."/>
            <person name="van Loo E.N."/>
            <person name="Jellen E.N."/>
            <person name="Maughan P.J."/>
            <person name="Tester M."/>
        </authorList>
    </citation>
    <scope>NUCLEOTIDE SEQUENCE [LARGE SCALE GENOMIC DNA]</scope>
    <source>
        <strain evidence="3">cv. PI 614886</strain>
    </source>
</reference>
<sequence length="932" mass="105233">MENQKEIQIPIFTVWKNNAILKNIFLINSPPSVNQNETHQENDEFCKTHQEFEETLVVGRHPDCDIRLEHPSISRFHVRIHSKPSSKHLSITDLSSVHGTWVSDKRIEPNIRTRMNESDSLRIGGSSRVYKLHWIPLSQAYDVSNPFVPPLDFVQSQEDEDEGIIKDENSLGHENEELLAVDSVSKGLEFGDLCDDDGLDIEKVAQNTDENVMAVDNECVGLEDPDMEGLMSLFLDEKSQMFAQELVGSENVQPLDSALEGLVPLFLGENWEWVGQEVKYIACPMEEEYSQSVKLEDIGSVSSVLEGLDTLFLDDITEQLMQKDEDKEIVKDEDPQGKENEEVLAVESASKDVEFSVLCDDDKLVGEQVAPNTEEVWTFWCGSPAALTSPLATNEALLCTDNNHLDTEKQLPEIVSDTRVFSERKSLESVDVNSSVKEHNEGKLWSFWSGNMGVESSVCSSLSDASFLSEFENKSSRNGFDSPPLSSIKRPFGSPLITSDQKSASSIWSRRGKLQNSPQISTSMSERNKKRGDQKNVKHEPVTRALFHELESQEEEEVFTPDKENFTPNTHKSMRKLAMLKEVKNSSSGKSPLLKMIGSPKFYYEDSLSPSSDKENYSPKKSLEKKTAHRASSNQAKSFRLREKKHQRMPFQSLLADSPQNSKSETCIPGAAKVSSKTDIPNKCFGEKTRKWSMLVDTTTLLNKESRKALQLLEGLKGTQLIIPKIVIKDLACLQRQTSFFRRNTEVSSALEWIEECMVKTKWWIHVQNSMEEGHSVVITPPASPYSQVSCGTTAGSFSFSALEFRPELLSPSTEDHVLDYALSLRKNKNDGQLVLLSNDITLKIKAMAEGIICEPAEDFRESLVNPFSERFLWTDSSPRGQTWSYSDDFVLREKFYPSSLKMTPKAMENVKGLKLILLHNSQYYERMTAIH</sequence>
<dbReference type="Gramene" id="AUR62004661-RA">
    <property type="protein sequence ID" value="AUR62004661-RA:cds"/>
    <property type="gene ID" value="AUR62004661"/>
</dbReference>
<dbReference type="SMART" id="SM00240">
    <property type="entry name" value="FHA"/>
    <property type="match status" value="1"/>
</dbReference>
<dbReference type="Gene3D" id="3.40.50.1010">
    <property type="entry name" value="5'-nuclease"/>
    <property type="match status" value="1"/>
</dbReference>
<dbReference type="GeneID" id="110714459"/>
<dbReference type="Proteomes" id="UP000596660">
    <property type="component" value="Unplaced"/>
</dbReference>
<dbReference type="OMA" id="YPGPLKK"/>
<gene>
    <name evidence="3" type="primary">LOC110714459</name>
</gene>
<dbReference type="RefSeq" id="XP_021748664.1">
    <property type="nucleotide sequence ID" value="XM_021892972.1"/>
</dbReference>
<dbReference type="PANTHER" id="PTHR22593:SF8">
    <property type="entry name" value="FHA DOMAIN-CONTAINING PROTEIN PS1"/>
    <property type="match status" value="1"/>
</dbReference>
<feature type="compositionally biased region" description="Basic and acidic residues" evidence="1">
    <location>
        <begin position="612"/>
        <end position="626"/>
    </location>
</feature>
<dbReference type="AlphaFoldDB" id="A0A803L051"/>
<dbReference type="Gene3D" id="2.60.200.20">
    <property type="match status" value="1"/>
</dbReference>
<feature type="region of interest" description="Disordered" evidence="1">
    <location>
        <begin position="607"/>
        <end position="643"/>
    </location>
</feature>
<feature type="domain" description="FHA" evidence="2">
    <location>
        <begin position="56"/>
        <end position="107"/>
    </location>
</feature>
<evidence type="ECO:0000313" key="3">
    <source>
        <dbReference type="EnsemblPlants" id="AUR62004661-RA:cds"/>
    </source>
</evidence>
<dbReference type="EnsemblPlants" id="AUR62004661-RA">
    <property type="protein sequence ID" value="AUR62004661-RA:cds"/>
    <property type="gene ID" value="AUR62004661"/>
</dbReference>
<reference evidence="3" key="2">
    <citation type="submission" date="2021-03" db="UniProtKB">
        <authorList>
            <consortium name="EnsemblPlants"/>
        </authorList>
    </citation>
    <scope>IDENTIFICATION</scope>
</reference>
<dbReference type="PANTHER" id="PTHR22593">
    <property type="entry name" value="TRANSMEMBRANE PROTEIN 18"/>
    <property type="match status" value="1"/>
</dbReference>